<sequence precursor="true">MTLSPLLLALAHVAFPAADPATIMTRVCEAREKWTPAHVRFQTKLEGQRGTEAYDHVVDQEIWFSGTHLRTDVVIKSSAGSIIDEEAWIKTPAFFAYRYGEAHDIYTGDLADISAAADCAIDPRVLGLVPVSVYAMHNIGLGDYCALVTGATDSSTVREEMVDGRQAVVVSYQNLDAGTSGEVWVIPEMDDAVTRIVVNGSVFRDEIDTTYKEVTAGVWFPSTSSFRRQNSKGKVITDQKVTVEQASIGAPIPDSVFALSSFDIPVGKEVNVGGHPRIWDGEKAVTEAEFAEQRALAERNAASGSTGRTVLVVLAVVILGVVAVLAWRATRKQANPDASDQ</sequence>
<accession>A0A518BCH3</accession>
<protein>
    <submittedName>
        <fullName evidence="3">Uncharacterized protein</fullName>
    </submittedName>
</protein>
<keyword evidence="1" id="KW-1133">Transmembrane helix</keyword>
<name>A0A518BCH3_9BACT</name>
<feature type="transmembrane region" description="Helical" evidence="1">
    <location>
        <begin position="309"/>
        <end position="327"/>
    </location>
</feature>
<keyword evidence="4" id="KW-1185">Reference proteome</keyword>
<keyword evidence="2" id="KW-0732">Signal</keyword>
<dbReference type="EMBL" id="CP036279">
    <property type="protein sequence ID" value="QDU64657.1"/>
    <property type="molecule type" value="Genomic_DNA"/>
</dbReference>
<dbReference type="KEGG" id="knv:Pan216_55480"/>
<evidence type="ECO:0000256" key="1">
    <source>
        <dbReference type="SAM" id="Phobius"/>
    </source>
</evidence>
<feature type="chain" id="PRO_5022134694" evidence="2">
    <location>
        <begin position="18"/>
        <end position="341"/>
    </location>
</feature>
<evidence type="ECO:0000313" key="3">
    <source>
        <dbReference type="EMBL" id="QDU64657.1"/>
    </source>
</evidence>
<organism evidence="3 4">
    <name type="scientific">Kolteria novifilia</name>
    <dbReference type="NCBI Taxonomy" id="2527975"/>
    <lineage>
        <taxon>Bacteria</taxon>
        <taxon>Pseudomonadati</taxon>
        <taxon>Planctomycetota</taxon>
        <taxon>Planctomycetia</taxon>
        <taxon>Kolteriales</taxon>
        <taxon>Kolteriaceae</taxon>
        <taxon>Kolteria</taxon>
    </lineage>
</organism>
<reference evidence="3 4" key="1">
    <citation type="submission" date="2019-02" db="EMBL/GenBank/DDBJ databases">
        <title>Deep-cultivation of Planctomycetes and their phenomic and genomic characterization uncovers novel biology.</title>
        <authorList>
            <person name="Wiegand S."/>
            <person name="Jogler M."/>
            <person name="Boedeker C."/>
            <person name="Pinto D."/>
            <person name="Vollmers J."/>
            <person name="Rivas-Marin E."/>
            <person name="Kohn T."/>
            <person name="Peeters S.H."/>
            <person name="Heuer A."/>
            <person name="Rast P."/>
            <person name="Oberbeckmann S."/>
            <person name="Bunk B."/>
            <person name="Jeske O."/>
            <person name="Meyerdierks A."/>
            <person name="Storesund J.E."/>
            <person name="Kallscheuer N."/>
            <person name="Luecker S."/>
            <person name="Lage O.M."/>
            <person name="Pohl T."/>
            <person name="Merkel B.J."/>
            <person name="Hornburger P."/>
            <person name="Mueller R.-W."/>
            <person name="Bruemmer F."/>
            <person name="Labrenz M."/>
            <person name="Spormann A.M."/>
            <person name="Op den Camp H."/>
            <person name="Overmann J."/>
            <person name="Amann R."/>
            <person name="Jetten M.S.M."/>
            <person name="Mascher T."/>
            <person name="Medema M.H."/>
            <person name="Devos D.P."/>
            <person name="Kaster A.-K."/>
            <person name="Ovreas L."/>
            <person name="Rohde M."/>
            <person name="Galperin M.Y."/>
            <person name="Jogler C."/>
        </authorList>
    </citation>
    <scope>NUCLEOTIDE SEQUENCE [LARGE SCALE GENOMIC DNA]</scope>
    <source>
        <strain evidence="3 4">Pan216</strain>
    </source>
</reference>
<gene>
    <name evidence="3" type="ORF">Pan216_55480</name>
</gene>
<proteinExistence type="predicted"/>
<keyword evidence="1" id="KW-0472">Membrane</keyword>
<evidence type="ECO:0000256" key="2">
    <source>
        <dbReference type="SAM" id="SignalP"/>
    </source>
</evidence>
<dbReference type="RefSeq" id="WP_145263013.1">
    <property type="nucleotide sequence ID" value="NZ_CP036279.1"/>
</dbReference>
<evidence type="ECO:0000313" key="4">
    <source>
        <dbReference type="Proteomes" id="UP000317093"/>
    </source>
</evidence>
<keyword evidence="1" id="KW-0812">Transmembrane</keyword>
<dbReference type="Proteomes" id="UP000317093">
    <property type="component" value="Chromosome"/>
</dbReference>
<feature type="signal peptide" evidence="2">
    <location>
        <begin position="1"/>
        <end position="17"/>
    </location>
</feature>
<dbReference type="AlphaFoldDB" id="A0A518BCH3"/>